<keyword evidence="2" id="KW-1185">Reference proteome</keyword>
<dbReference type="STRING" id="1619234.SAMN05421730_10011"/>
<feature type="non-terminal residue" evidence="1">
    <location>
        <position position="1"/>
    </location>
</feature>
<accession>A0A1D3TN73</accession>
<reference evidence="1 2" key="1">
    <citation type="submission" date="2016-09" db="EMBL/GenBank/DDBJ databases">
        <authorList>
            <person name="Capua I."/>
            <person name="De Benedictis P."/>
            <person name="Joannis T."/>
            <person name="Lombin L.H."/>
            <person name="Cattoli G."/>
        </authorList>
    </citation>
    <scope>NUCLEOTIDE SEQUENCE [LARGE SCALE GENOMIC DNA]</scope>
    <source>
        <strain evidence="1 2">GluBS11</strain>
    </source>
</reference>
<name>A0A1D3TN73_9FIRM</name>
<evidence type="ECO:0000313" key="2">
    <source>
        <dbReference type="Proteomes" id="UP000199315"/>
    </source>
</evidence>
<evidence type="ECO:0000313" key="1">
    <source>
        <dbReference type="EMBL" id="SCP94720.1"/>
    </source>
</evidence>
<organism evidence="1 2">
    <name type="scientific">Anaerobium acetethylicum</name>
    <dbReference type="NCBI Taxonomy" id="1619234"/>
    <lineage>
        <taxon>Bacteria</taxon>
        <taxon>Bacillati</taxon>
        <taxon>Bacillota</taxon>
        <taxon>Clostridia</taxon>
        <taxon>Lachnospirales</taxon>
        <taxon>Lachnospiraceae</taxon>
        <taxon>Anaerobium</taxon>
    </lineage>
</organism>
<dbReference type="EMBL" id="FMKA01000001">
    <property type="protein sequence ID" value="SCP94720.1"/>
    <property type="molecule type" value="Genomic_DNA"/>
</dbReference>
<dbReference type="AlphaFoldDB" id="A0A1D3TN73"/>
<dbReference type="Proteomes" id="UP000199315">
    <property type="component" value="Unassembled WGS sequence"/>
</dbReference>
<protein>
    <submittedName>
        <fullName evidence="1">Uncharacterized protein</fullName>
    </submittedName>
</protein>
<sequence length="41" mass="4649">LQMFRTMLTDNVELPDEKIDELVDAFMNAIPTLLKSKLLAA</sequence>
<gene>
    <name evidence="1" type="ORF">SAMN05421730_10011</name>
</gene>
<proteinExistence type="predicted"/>